<proteinExistence type="predicted"/>
<dbReference type="AlphaFoldDB" id="A0A286I9U5"/>
<accession>A0A286I9U5</accession>
<evidence type="ECO:0000256" key="5">
    <source>
        <dbReference type="SAM" id="MobiDB-lite"/>
    </source>
</evidence>
<dbReference type="InterPro" id="IPR011990">
    <property type="entry name" value="TPR-like_helical_dom_sf"/>
</dbReference>
<dbReference type="Gene3D" id="1.25.40.10">
    <property type="entry name" value="Tetratricopeptide repeat domain"/>
    <property type="match status" value="1"/>
</dbReference>
<evidence type="ECO:0000256" key="3">
    <source>
        <dbReference type="ARBA" id="ARBA00022989"/>
    </source>
</evidence>
<organism evidence="8 9">
    <name type="scientific">Hoeflea halophila</name>
    <dbReference type="NCBI Taxonomy" id="714899"/>
    <lineage>
        <taxon>Bacteria</taxon>
        <taxon>Pseudomonadati</taxon>
        <taxon>Pseudomonadota</taxon>
        <taxon>Alphaproteobacteria</taxon>
        <taxon>Hyphomicrobiales</taxon>
        <taxon>Rhizobiaceae</taxon>
        <taxon>Hoeflea</taxon>
    </lineage>
</organism>
<keyword evidence="2 6" id="KW-0812">Transmembrane</keyword>
<evidence type="ECO:0000313" key="9">
    <source>
        <dbReference type="Proteomes" id="UP000219465"/>
    </source>
</evidence>
<keyword evidence="9" id="KW-1185">Reference proteome</keyword>
<sequence length="641" mass="68848">MIRILFFVVLVLALAFGFAWLADRPGDLSINWQGREIEMSLMAAVTMIVSLIAAIMITWWLIRTILYSPRTLARYFRANKRDRGYQALSTGLLAAGSGDAATARKMNKRTKGLLNADQEPLIHLLDVQAALIEGRHEEARKLFEAMSEDPETKLLGLRGLYLEAQRQGAGEAAQHYAEKAADEAPHLPWAGAAALSYRTREGKWDEALKLLDRQRQAGTVQVAEVARTKAVLLTARARDHVDSDPSSARDDALAALKLAPGFPPAAVVAAKALLRQDNLRKAARTLEAAWKHNPHPEIAETYVRARVGDTAADRLKRAERLEKHKPLHPLSLEVVARAALEAHRFDLAREKAEASARLQPCEGIFLLLADIEEAETDDQGRVRHWLSQAVRAPRDPAWTADGYVSESWEPVSPVSGKLDAFEWKVPVEQLAGPSIDNEPPAQVFDRAMASLPPITRAPKPRPAPVSNGATASVAPVADKQAGASPSADKPAEAGGKLRTANTNSGPVIESDTVADSKQQAAPVSGSAGKPADNARTKPKQDSAVAAVSPAKDTPDDTAAAEAKVKVADPDPADNSGKAGAAGLKPAEPGTSKKPVQVAAKADEDPEADAKAKEAAFLTHRPDDPGIDGNDEPEKPGRFRLF</sequence>
<evidence type="ECO:0000256" key="1">
    <source>
        <dbReference type="ARBA" id="ARBA00004370"/>
    </source>
</evidence>
<feature type="compositionally biased region" description="Basic and acidic residues" evidence="5">
    <location>
        <begin position="631"/>
        <end position="641"/>
    </location>
</feature>
<dbReference type="RefSeq" id="WP_097107026.1">
    <property type="nucleotide sequence ID" value="NZ_OCPC01000002.1"/>
</dbReference>
<evidence type="ECO:0000259" key="7">
    <source>
        <dbReference type="Pfam" id="PF07219"/>
    </source>
</evidence>
<dbReference type="GO" id="GO:0016020">
    <property type="term" value="C:membrane"/>
    <property type="evidence" value="ECO:0007669"/>
    <property type="project" value="UniProtKB-SubCell"/>
</dbReference>
<feature type="domain" description="HemY N-terminal" evidence="7">
    <location>
        <begin position="26"/>
        <end position="133"/>
    </location>
</feature>
<name>A0A286I9U5_9HYPH</name>
<dbReference type="InterPro" id="IPR016982">
    <property type="entry name" value="Mms48"/>
</dbReference>
<dbReference type="Proteomes" id="UP000219465">
    <property type="component" value="Unassembled WGS sequence"/>
</dbReference>
<feature type="transmembrane region" description="Helical" evidence="6">
    <location>
        <begin position="37"/>
        <end position="62"/>
    </location>
</feature>
<reference evidence="9" key="1">
    <citation type="submission" date="2017-08" db="EMBL/GenBank/DDBJ databases">
        <authorList>
            <person name="Varghese N."/>
            <person name="Submissions S."/>
        </authorList>
    </citation>
    <scope>NUCLEOTIDE SEQUENCE [LARGE SCALE GENOMIC DNA]</scope>
    <source>
        <strain evidence="9">KCTC 23107</strain>
    </source>
</reference>
<feature type="compositionally biased region" description="Basic and acidic residues" evidence="5">
    <location>
        <begin position="607"/>
        <end position="623"/>
    </location>
</feature>
<gene>
    <name evidence="8" type="ORF">SAMN05877838_1773</name>
</gene>
<dbReference type="SUPFAM" id="SSF48452">
    <property type="entry name" value="TPR-like"/>
    <property type="match status" value="2"/>
</dbReference>
<dbReference type="PIRSF" id="PIRSF031802">
    <property type="entry name" value="UCP031802"/>
    <property type="match status" value="1"/>
</dbReference>
<dbReference type="InterPro" id="IPR010817">
    <property type="entry name" value="HemY_N"/>
</dbReference>
<comment type="subcellular location">
    <subcellularLocation>
        <location evidence="1">Membrane</location>
    </subcellularLocation>
</comment>
<feature type="region of interest" description="Disordered" evidence="5">
    <location>
        <begin position="475"/>
        <end position="641"/>
    </location>
</feature>
<keyword evidence="3 6" id="KW-1133">Transmembrane helix</keyword>
<dbReference type="OrthoDB" id="9798343at2"/>
<dbReference type="EMBL" id="OCPC01000002">
    <property type="protein sequence ID" value="SOE16888.1"/>
    <property type="molecule type" value="Genomic_DNA"/>
</dbReference>
<evidence type="ECO:0000313" key="8">
    <source>
        <dbReference type="EMBL" id="SOE16888.1"/>
    </source>
</evidence>
<protein>
    <submittedName>
        <fullName evidence="8">HemY protein</fullName>
    </submittedName>
</protein>
<evidence type="ECO:0000256" key="6">
    <source>
        <dbReference type="SAM" id="Phobius"/>
    </source>
</evidence>
<evidence type="ECO:0000256" key="4">
    <source>
        <dbReference type="ARBA" id="ARBA00023136"/>
    </source>
</evidence>
<evidence type="ECO:0000256" key="2">
    <source>
        <dbReference type="ARBA" id="ARBA00022692"/>
    </source>
</evidence>
<keyword evidence="4 6" id="KW-0472">Membrane</keyword>
<dbReference type="Pfam" id="PF07219">
    <property type="entry name" value="HemY_N"/>
    <property type="match status" value="1"/>
</dbReference>